<dbReference type="AlphaFoldDB" id="A0A1X7U8P3"/>
<evidence type="ECO:0000259" key="2">
    <source>
        <dbReference type="PROSITE" id="PS50853"/>
    </source>
</evidence>
<organism evidence="3">
    <name type="scientific">Amphimedon queenslandica</name>
    <name type="common">Sponge</name>
    <dbReference type="NCBI Taxonomy" id="400682"/>
    <lineage>
        <taxon>Eukaryota</taxon>
        <taxon>Metazoa</taxon>
        <taxon>Porifera</taxon>
        <taxon>Demospongiae</taxon>
        <taxon>Heteroscleromorpha</taxon>
        <taxon>Haplosclerida</taxon>
        <taxon>Niphatidae</taxon>
        <taxon>Amphimedon</taxon>
    </lineage>
</organism>
<dbReference type="PROSITE" id="PS50853">
    <property type="entry name" value="FN3"/>
    <property type="match status" value="3"/>
</dbReference>
<feature type="domain" description="Fibronectin type-III" evidence="2">
    <location>
        <begin position="9"/>
        <end position="99"/>
    </location>
</feature>
<dbReference type="Pfam" id="PF00041">
    <property type="entry name" value="fn3"/>
    <property type="match status" value="2"/>
</dbReference>
<dbReference type="PANTHER" id="PTHR46708:SF2">
    <property type="entry name" value="FIBRONECTIN TYPE-III DOMAIN-CONTAINING PROTEIN"/>
    <property type="match status" value="1"/>
</dbReference>
<dbReference type="SUPFAM" id="SSF49265">
    <property type="entry name" value="Fibronectin type III"/>
    <property type="match status" value="2"/>
</dbReference>
<dbReference type="EnsemblMetazoa" id="Aqu2.1.24317_001">
    <property type="protein sequence ID" value="Aqu2.1.24317_001"/>
    <property type="gene ID" value="Aqu2.1.24317"/>
</dbReference>
<dbReference type="InterPro" id="IPR003961">
    <property type="entry name" value="FN3_dom"/>
</dbReference>
<feature type="domain" description="Fibronectin type-III" evidence="2">
    <location>
        <begin position="133"/>
        <end position="231"/>
    </location>
</feature>
<sequence length="329" mass="35867">NYFFSVSDTPTGLTATRLSTGLAHVRLSWSTVSGATGYEVYYQLFSNTPVSAGTTTSTTINIISLIQGHAYTFYVVSYGSDSLPSGNASVMLTFSVPVVNDLMATLVTSTSITLTWGPPTAVVPNSYNINRRSPTALVDDIIFSSVESVSMTVSWDEVPCNGRNGPITGYYLTYTNITSNTSYTVNITGGDNRMYNLTGLIPYTNYTVSIIPYNYNMNGPARQEIQLTTESIPGLISDIIMHTRALTEISISWNPPTIPNGIITVYEIRYRESTSTGPYNITNTTNTYYSIIGLIPNTNYTIGVRAYTSIGPGEWTAETINVGKVTFQN</sequence>
<feature type="domain" description="Fibronectin type-III" evidence="2">
    <location>
        <begin position="232"/>
        <end position="329"/>
    </location>
</feature>
<dbReference type="InterPro" id="IPR050991">
    <property type="entry name" value="ECM_Regulatory_Proteins"/>
</dbReference>
<dbReference type="PANTHER" id="PTHR46708">
    <property type="entry name" value="TENASCIN"/>
    <property type="match status" value="1"/>
</dbReference>
<dbReference type="InterPro" id="IPR036116">
    <property type="entry name" value="FN3_sf"/>
</dbReference>
<dbReference type="CDD" id="cd00063">
    <property type="entry name" value="FN3"/>
    <property type="match status" value="2"/>
</dbReference>
<dbReference type="SMART" id="SM00060">
    <property type="entry name" value="FN3"/>
    <property type="match status" value="3"/>
</dbReference>
<evidence type="ECO:0000256" key="1">
    <source>
        <dbReference type="ARBA" id="ARBA00022737"/>
    </source>
</evidence>
<keyword evidence="1" id="KW-0677">Repeat</keyword>
<evidence type="ECO:0000313" key="3">
    <source>
        <dbReference type="EnsemblMetazoa" id="Aqu2.1.24317_001"/>
    </source>
</evidence>
<accession>A0A1X7U8P3</accession>
<dbReference type="InParanoid" id="A0A1X7U8P3"/>
<protein>
    <recommendedName>
        <fullName evidence="2">Fibronectin type-III domain-containing protein</fullName>
    </recommendedName>
</protein>
<dbReference type="InterPro" id="IPR013783">
    <property type="entry name" value="Ig-like_fold"/>
</dbReference>
<reference evidence="3" key="1">
    <citation type="submission" date="2017-05" db="UniProtKB">
        <authorList>
            <consortium name="EnsemblMetazoa"/>
        </authorList>
    </citation>
    <scope>IDENTIFICATION</scope>
</reference>
<dbReference type="STRING" id="400682.A0A1X7U8P3"/>
<dbReference type="Gene3D" id="2.60.40.10">
    <property type="entry name" value="Immunoglobulins"/>
    <property type="match status" value="3"/>
</dbReference>
<name>A0A1X7U8P3_AMPQE</name>
<dbReference type="FunFam" id="2.60.40.10:FF:000028">
    <property type="entry name" value="Neuronal cell adhesion molecule"/>
    <property type="match status" value="1"/>
</dbReference>
<dbReference type="PRINTS" id="PR00014">
    <property type="entry name" value="FNTYPEIII"/>
</dbReference>
<proteinExistence type="predicted"/>